<proteinExistence type="predicted"/>
<organism evidence="2 3">
    <name type="scientific">Seiridium cardinale</name>
    <dbReference type="NCBI Taxonomy" id="138064"/>
    <lineage>
        <taxon>Eukaryota</taxon>
        <taxon>Fungi</taxon>
        <taxon>Dikarya</taxon>
        <taxon>Ascomycota</taxon>
        <taxon>Pezizomycotina</taxon>
        <taxon>Sordariomycetes</taxon>
        <taxon>Xylariomycetidae</taxon>
        <taxon>Amphisphaeriales</taxon>
        <taxon>Sporocadaceae</taxon>
        <taxon>Seiridium</taxon>
    </lineage>
</organism>
<keyword evidence="3" id="KW-1185">Reference proteome</keyword>
<protein>
    <submittedName>
        <fullName evidence="2">Uncharacterized protein</fullName>
    </submittedName>
</protein>
<comment type="caution">
    <text evidence="2">The sequence shown here is derived from an EMBL/GenBank/DDBJ whole genome shotgun (WGS) entry which is preliminary data.</text>
</comment>
<accession>A0ABR2XD19</accession>
<evidence type="ECO:0000313" key="2">
    <source>
        <dbReference type="EMBL" id="KAK9771620.1"/>
    </source>
</evidence>
<name>A0ABR2XD19_9PEZI</name>
<gene>
    <name evidence="2" type="ORF">SCAR479_11691</name>
</gene>
<sequence length="160" mass="17431">MAVNTSRPERITPNLTLQTPLGPHSHGPGLVIVTQAGAPAGLNVDTQQAYAQEGYIVAHLRISPSYTDLRIRDELREATEALSFHDQCSDKSRYGIIVYTPSAYPSLIDAIDGNGEIRSVVFFGQSPKQCRKPHISVTTDENAKAVGIDQTGPLEFLRSQ</sequence>
<dbReference type="EMBL" id="JARVKM010000072">
    <property type="protein sequence ID" value="KAK9771620.1"/>
    <property type="molecule type" value="Genomic_DNA"/>
</dbReference>
<evidence type="ECO:0000256" key="1">
    <source>
        <dbReference type="SAM" id="MobiDB-lite"/>
    </source>
</evidence>
<dbReference type="Proteomes" id="UP001465668">
    <property type="component" value="Unassembled WGS sequence"/>
</dbReference>
<feature type="region of interest" description="Disordered" evidence="1">
    <location>
        <begin position="1"/>
        <end position="23"/>
    </location>
</feature>
<reference evidence="2 3" key="1">
    <citation type="submission" date="2024-02" db="EMBL/GenBank/DDBJ databases">
        <title>First draft genome assembly of two strains of Seiridium cardinale.</title>
        <authorList>
            <person name="Emiliani G."/>
            <person name="Scali E."/>
        </authorList>
    </citation>
    <scope>NUCLEOTIDE SEQUENCE [LARGE SCALE GENOMIC DNA]</scope>
    <source>
        <strain evidence="2 3">BM-138-000479</strain>
    </source>
</reference>
<evidence type="ECO:0000313" key="3">
    <source>
        <dbReference type="Proteomes" id="UP001465668"/>
    </source>
</evidence>